<reference evidence="1 2" key="1">
    <citation type="submission" date="2018-06" db="EMBL/GenBank/DDBJ databases">
        <title>Freshwater and sediment microbial communities from various areas in North America, analyzing microbe dynamics in response to fracking.</title>
        <authorList>
            <person name="Lamendella R."/>
        </authorList>
    </citation>
    <scope>NUCLEOTIDE SEQUENCE [LARGE SCALE GENOMIC DNA]</scope>
    <source>
        <strain evidence="1 2">99A</strain>
    </source>
</reference>
<accession>A0A329ECJ8</accession>
<dbReference type="Proteomes" id="UP000248729">
    <property type="component" value="Unassembled WGS sequence"/>
</dbReference>
<evidence type="ECO:0000313" key="1">
    <source>
        <dbReference type="EMBL" id="RAS65292.1"/>
    </source>
</evidence>
<evidence type="ECO:0000313" key="2">
    <source>
        <dbReference type="Proteomes" id="UP000248729"/>
    </source>
</evidence>
<dbReference type="AlphaFoldDB" id="A0A329ECJ8"/>
<dbReference type="Pfam" id="PF12261">
    <property type="entry name" value="T_hemolysin"/>
    <property type="match status" value="1"/>
</dbReference>
<dbReference type="InterPro" id="IPR022050">
    <property type="entry name" value="T_hemolysin"/>
</dbReference>
<organism evidence="1 2">
    <name type="scientific">Vibrio diazotrophicus</name>
    <dbReference type="NCBI Taxonomy" id="685"/>
    <lineage>
        <taxon>Bacteria</taxon>
        <taxon>Pseudomonadati</taxon>
        <taxon>Pseudomonadota</taxon>
        <taxon>Gammaproteobacteria</taxon>
        <taxon>Vibrionales</taxon>
        <taxon>Vibrionaceae</taxon>
        <taxon>Vibrio</taxon>
    </lineage>
</organism>
<dbReference type="RefSeq" id="WP_052404601.1">
    <property type="nucleotide sequence ID" value="NZ_CP151843.1"/>
</dbReference>
<dbReference type="GeneID" id="94027036"/>
<sequence length="229" mass="26171">MRNYIYIEPSTDSSNNVAVEVNIRTKQGENTELLSYISRIYSETYNANVSPSPDLLVYTTTRNPNEILACAGVTMGKDDKALFSERYLKGKSLHDILMTRHENIRRSEIVEIGALASDCPKYASLIIKILPLLSWSLGFRVILCTATKQLRTLLKYYKIPFEYICESTPDVLTDSERESWGSYYENSPQLVFISLDSCGHLFNRYCGKLIPVEIEKMNKPDIAHEEYAQ</sequence>
<comment type="caution">
    <text evidence="1">The sequence shown here is derived from an EMBL/GenBank/DDBJ whole genome shotgun (WGS) entry which is preliminary data.</text>
</comment>
<gene>
    <name evidence="1" type="ORF">DET48_1074</name>
</gene>
<protein>
    <submittedName>
        <fullName evidence="1">Thermostable hemolysin</fullName>
    </submittedName>
</protein>
<dbReference type="EMBL" id="QLTR01000007">
    <property type="protein sequence ID" value="RAS65292.1"/>
    <property type="molecule type" value="Genomic_DNA"/>
</dbReference>
<name>A0A329ECJ8_VIBDI</name>
<proteinExistence type="predicted"/>